<organism evidence="3 4">
    <name type="scientific">Hebeloma cylindrosporum</name>
    <dbReference type="NCBI Taxonomy" id="76867"/>
    <lineage>
        <taxon>Eukaryota</taxon>
        <taxon>Fungi</taxon>
        <taxon>Dikarya</taxon>
        <taxon>Basidiomycota</taxon>
        <taxon>Agaricomycotina</taxon>
        <taxon>Agaricomycetes</taxon>
        <taxon>Agaricomycetidae</taxon>
        <taxon>Agaricales</taxon>
        <taxon>Agaricineae</taxon>
        <taxon>Hymenogastraceae</taxon>
        <taxon>Hebeloma</taxon>
    </lineage>
</organism>
<evidence type="ECO:0000256" key="1">
    <source>
        <dbReference type="SAM" id="MobiDB-lite"/>
    </source>
</evidence>
<evidence type="ECO:0000259" key="2">
    <source>
        <dbReference type="PROSITE" id="PS50828"/>
    </source>
</evidence>
<dbReference type="HOGENOM" id="CLU_062475_0_1_1"/>
<dbReference type="Proteomes" id="UP000053424">
    <property type="component" value="Unassembled WGS sequence"/>
</dbReference>
<feature type="region of interest" description="Disordered" evidence="1">
    <location>
        <begin position="21"/>
        <end position="55"/>
    </location>
</feature>
<dbReference type="PROSITE" id="PS50828">
    <property type="entry name" value="SMR"/>
    <property type="match status" value="1"/>
</dbReference>
<proteinExistence type="predicted"/>
<dbReference type="InterPro" id="IPR053020">
    <property type="entry name" value="Smr_domain_protein"/>
</dbReference>
<dbReference type="EMBL" id="KN831783">
    <property type="protein sequence ID" value="KIM40052.1"/>
    <property type="molecule type" value="Genomic_DNA"/>
</dbReference>
<reference evidence="3 4" key="1">
    <citation type="submission" date="2014-04" db="EMBL/GenBank/DDBJ databases">
        <authorList>
            <consortium name="DOE Joint Genome Institute"/>
            <person name="Kuo A."/>
            <person name="Gay G."/>
            <person name="Dore J."/>
            <person name="Kohler A."/>
            <person name="Nagy L.G."/>
            <person name="Floudas D."/>
            <person name="Copeland A."/>
            <person name="Barry K.W."/>
            <person name="Cichocki N."/>
            <person name="Veneault-Fourrey C."/>
            <person name="LaButti K."/>
            <person name="Lindquist E.A."/>
            <person name="Lipzen A."/>
            <person name="Lundell T."/>
            <person name="Morin E."/>
            <person name="Murat C."/>
            <person name="Sun H."/>
            <person name="Tunlid A."/>
            <person name="Henrissat B."/>
            <person name="Grigoriev I.V."/>
            <person name="Hibbett D.S."/>
            <person name="Martin F."/>
            <person name="Nordberg H.P."/>
            <person name="Cantor M.N."/>
            <person name="Hua S.X."/>
        </authorList>
    </citation>
    <scope>NUCLEOTIDE SEQUENCE [LARGE SCALE GENOMIC DNA]</scope>
    <source>
        <strain evidence="4">h7</strain>
    </source>
</reference>
<dbReference type="InterPro" id="IPR002625">
    <property type="entry name" value="Smr_dom"/>
</dbReference>
<reference evidence="4" key="2">
    <citation type="submission" date="2015-01" db="EMBL/GenBank/DDBJ databases">
        <title>Evolutionary Origins and Diversification of the Mycorrhizal Mutualists.</title>
        <authorList>
            <consortium name="DOE Joint Genome Institute"/>
            <consortium name="Mycorrhizal Genomics Consortium"/>
            <person name="Kohler A."/>
            <person name="Kuo A."/>
            <person name="Nagy L.G."/>
            <person name="Floudas D."/>
            <person name="Copeland A."/>
            <person name="Barry K.W."/>
            <person name="Cichocki N."/>
            <person name="Veneault-Fourrey C."/>
            <person name="LaButti K."/>
            <person name="Lindquist E.A."/>
            <person name="Lipzen A."/>
            <person name="Lundell T."/>
            <person name="Morin E."/>
            <person name="Murat C."/>
            <person name="Riley R."/>
            <person name="Ohm R."/>
            <person name="Sun H."/>
            <person name="Tunlid A."/>
            <person name="Henrissat B."/>
            <person name="Grigoriev I.V."/>
            <person name="Hibbett D.S."/>
            <person name="Martin F."/>
        </authorList>
    </citation>
    <scope>NUCLEOTIDE SEQUENCE [LARGE SCALE GENOMIC DNA]</scope>
    <source>
        <strain evidence="4">h7</strain>
    </source>
</reference>
<protein>
    <recommendedName>
        <fullName evidence="2">Smr domain-containing protein</fullName>
    </recommendedName>
</protein>
<accession>A0A0C2YG23</accession>
<gene>
    <name evidence="3" type="ORF">M413DRAFT_28588</name>
</gene>
<dbReference type="AlphaFoldDB" id="A0A0C2YG23"/>
<dbReference type="InterPro" id="IPR036063">
    <property type="entry name" value="Smr_dom_sf"/>
</dbReference>
<name>A0A0C2YG23_HEBCY</name>
<evidence type="ECO:0000313" key="4">
    <source>
        <dbReference type="Proteomes" id="UP000053424"/>
    </source>
</evidence>
<dbReference type="STRING" id="686832.A0A0C2YG23"/>
<feature type="domain" description="Smr" evidence="2">
    <location>
        <begin position="135"/>
        <end position="211"/>
    </location>
</feature>
<dbReference type="Gene3D" id="3.30.1370.110">
    <property type="match status" value="1"/>
</dbReference>
<dbReference type="SMART" id="SM01162">
    <property type="entry name" value="DUF1771"/>
    <property type="match status" value="1"/>
</dbReference>
<keyword evidence="4" id="KW-1185">Reference proteome</keyword>
<dbReference type="Pfam" id="PF01713">
    <property type="entry name" value="Smr"/>
    <property type="match status" value="1"/>
</dbReference>
<dbReference type="SUPFAM" id="SSF160443">
    <property type="entry name" value="SMR domain-like"/>
    <property type="match status" value="1"/>
</dbReference>
<dbReference type="InterPro" id="IPR013899">
    <property type="entry name" value="DUF1771"/>
</dbReference>
<sequence length="238" mass="26362">MFIQLLKSIFRLFCGTQEQYPASQGHQYPTPPSSQPPTKWNQSVHGPKDANQINQNNEYYVSLRARANEHGDKMAKCFQESHEAYARGDGAQAKELSNQGKDHQRKMVDLNKEASDFIFVENNKNLGQDSKPGEVDLHGLYVKEAIARADQAIQDATNRGQAQICFIVGKGLHSQGGVAKIKPAIEELIQKHQLCAEIDPNNSGVLIVFINSGASQRGIGADEISRRLERDGESCTIM</sequence>
<dbReference type="PANTHER" id="PTHR47417">
    <property type="entry name" value="SMR DOMAIN-CONTAINING PROTEIN YPL199C"/>
    <property type="match status" value="1"/>
</dbReference>
<dbReference type="Pfam" id="PF08590">
    <property type="entry name" value="DUF1771"/>
    <property type="match status" value="1"/>
</dbReference>
<dbReference type="PANTHER" id="PTHR47417:SF1">
    <property type="entry name" value="SMR DOMAIN-CONTAINING PROTEIN YPL199C"/>
    <property type="match status" value="1"/>
</dbReference>
<dbReference type="SMART" id="SM00463">
    <property type="entry name" value="SMR"/>
    <property type="match status" value="1"/>
</dbReference>
<dbReference type="OrthoDB" id="3231855at2759"/>
<evidence type="ECO:0000313" key="3">
    <source>
        <dbReference type="EMBL" id="KIM40052.1"/>
    </source>
</evidence>